<accession>A0ABY8LU37</accession>
<evidence type="ECO:0000313" key="3">
    <source>
        <dbReference type="Proteomes" id="UP001179842"/>
    </source>
</evidence>
<dbReference type="Proteomes" id="UP001179842">
    <property type="component" value="Chromosome"/>
</dbReference>
<gene>
    <name evidence="2" type="ORF">QEG99_00465</name>
</gene>
<organism evidence="2 3">
    <name type="scientific">Mesomycoplasma lagogenitalium</name>
    <dbReference type="NCBI Taxonomy" id="171286"/>
    <lineage>
        <taxon>Bacteria</taxon>
        <taxon>Bacillati</taxon>
        <taxon>Mycoplasmatota</taxon>
        <taxon>Mycoplasmoidales</taxon>
        <taxon>Metamycoplasmataceae</taxon>
        <taxon>Mesomycoplasma</taxon>
    </lineage>
</organism>
<dbReference type="RefSeq" id="WP_280102051.1">
    <property type="nucleotide sequence ID" value="NZ_CP122979.1"/>
</dbReference>
<evidence type="ECO:0000313" key="2">
    <source>
        <dbReference type="EMBL" id="WGI36749.1"/>
    </source>
</evidence>
<feature type="transmembrane region" description="Helical" evidence="1">
    <location>
        <begin position="66"/>
        <end position="90"/>
    </location>
</feature>
<dbReference type="EMBL" id="CP122979">
    <property type="protein sequence ID" value="WGI36749.1"/>
    <property type="molecule type" value="Genomic_DNA"/>
</dbReference>
<sequence>MKYFQTYTYRKITFILMILVSIISFGLFFGFYQSALDYLEEEKNYIGEKFNNENSQIYAQLPIFRVIWVLFSLLVAIIIVISIISTVNYLKQTNNNLLFLKINIFLVIFAIILISILLSFQPPIAETLLRQERIIKTLNPPDYTTGWIIFVLLLTTGIFGLFSLKNFGYLKNDKKIIL</sequence>
<keyword evidence="1" id="KW-1133">Transmembrane helix</keyword>
<feature type="transmembrane region" description="Helical" evidence="1">
    <location>
        <begin position="144"/>
        <end position="164"/>
    </location>
</feature>
<protein>
    <recommendedName>
        <fullName evidence="4">DUF2975 domain-containing protein</fullName>
    </recommendedName>
</protein>
<keyword evidence="1" id="KW-0472">Membrane</keyword>
<evidence type="ECO:0008006" key="4">
    <source>
        <dbReference type="Google" id="ProtNLM"/>
    </source>
</evidence>
<feature type="transmembrane region" description="Helical" evidence="1">
    <location>
        <begin position="102"/>
        <end position="124"/>
    </location>
</feature>
<name>A0ABY8LU37_9BACT</name>
<proteinExistence type="predicted"/>
<keyword evidence="1" id="KW-0812">Transmembrane</keyword>
<feature type="transmembrane region" description="Helical" evidence="1">
    <location>
        <begin position="12"/>
        <end position="32"/>
    </location>
</feature>
<reference evidence="2" key="1">
    <citation type="submission" date="2023-04" db="EMBL/GenBank/DDBJ databases">
        <title>Completed genome of Mycoplasma lagogenitalium type strain 12MS.</title>
        <authorList>
            <person name="Spergser J."/>
        </authorList>
    </citation>
    <scope>NUCLEOTIDE SEQUENCE</scope>
    <source>
        <strain evidence="2">12MS</strain>
    </source>
</reference>
<evidence type="ECO:0000256" key="1">
    <source>
        <dbReference type="SAM" id="Phobius"/>
    </source>
</evidence>
<keyword evidence="3" id="KW-1185">Reference proteome</keyword>